<dbReference type="PANTHER" id="PTHR43619">
    <property type="entry name" value="S-ADENOSYL-L-METHIONINE-DEPENDENT METHYLTRANSFERASE YKTD-RELATED"/>
    <property type="match status" value="1"/>
</dbReference>
<dbReference type="GO" id="GO:0032259">
    <property type="term" value="P:methylation"/>
    <property type="evidence" value="ECO:0007669"/>
    <property type="project" value="UniProtKB-KW"/>
</dbReference>
<dbReference type="PANTHER" id="PTHR43619:SF2">
    <property type="entry name" value="S-ADENOSYL-L-METHIONINE-DEPENDENT METHYLTRANSFERASES SUPERFAMILY PROTEIN"/>
    <property type="match status" value="1"/>
</dbReference>
<evidence type="ECO:0000313" key="3">
    <source>
        <dbReference type="EMBL" id="MBB4680549.1"/>
    </source>
</evidence>
<evidence type="ECO:0000256" key="1">
    <source>
        <dbReference type="ARBA" id="ARBA00022603"/>
    </source>
</evidence>
<dbReference type="Pfam" id="PF04072">
    <property type="entry name" value="LCM"/>
    <property type="match status" value="1"/>
</dbReference>
<protein>
    <submittedName>
        <fullName evidence="3">O-methyltransferase</fullName>
        <ecNumber evidence="3">2.1.1.-</ecNumber>
    </submittedName>
</protein>
<gene>
    <name evidence="3" type="ORF">HNR67_006667</name>
</gene>
<name>A0A7W7CG41_9PSEU</name>
<dbReference type="SUPFAM" id="SSF53335">
    <property type="entry name" value="S-adenosyl-L-methionine-dependent methyltransferases"/>
    <property type="match status" value="1"/>
</dbReference>
<dbReference type="Gene3D" id="3.40.50.150">
    <property type="entry name" value="Vaccinia Virus protein VP39"/>
    <property type="match status" value="1"/>
</dbReference>
<sequence>MDREKVDLTGAPATMLATLYSKAVDSRAPDSVLHDETAARAVDRIEYDFSRTGLRERDGISAVVRSKEFDRRAQAVLDRHAELTVLHLGCGLDTRVYRLDPPSTVAWYDIDYPEVIELRRRLYPERPGLRMIGSSVTDPVLLADIPGDRPVLVIMEGVTLYLRTAEGLATFRRVVEHFPAGTLIFDGYSSAGIWVQQRTGVVKASGSRLEWAIDDPGELAREVPGLVFDQEWWFPGPADLRAHYPWAQRQVLRALFASPFKRLGRGLTYHFGSAS</sequence>
<reference evidence="3 4" key="1">
    <citation type="submission" date="2020-08" db="EMBL/GenBank/DDBJ databases">
        <title>Sequencing the genomes of 1000 actinobacteria strains.</title>
        <authorList>
            <person name="Klenk H.-P."/>
        </authorList>
    </citation>
    <scope>NUCLEOTIDE SEQUENCE [LARGE SCALE GENOMIC DNA]</scope>
    <source>
        <strain evidence="3 4">DSM 44230</strain>
    </source>
</reference>
<proteinExistence type="predicted"/>
<keyword evidence="1 3" id="KW-0489">Methyltransferase</keyword>
<evidence type="ECO:0000313" key="4">
    <source>
        <dbReference type="Proteomes" id="UP000533598"/>
    </source>
</evidence>
<dbReference type="AlphaFoldDB" id="A0A7W7CG41"/>
<dbReference type="InterPro" id="IPR029063">
    <property type="entry name" value="SAM-dependent_MTases_sf"/>
</dbReference>
<dbReference type="EMBL" id="JACHMH010000001">
    <property type="protein sequence ID" value="MBB4680549.1"/>
    <property type="molecule type" value="Genomic_DNA"/>
</dbReference>
<organism evidence="3 4">
    <name type="scientific">Crossiella cryophila</name>
    <dbReference type="NCBI Taxonomy" id="43355"/>
    <lineage>
        <taxon>Bacteria</taxon>
        <taxon>Bacillati</taxon>
        <taxon>Actinomycetota</taxon>
        <taxon>Actinomycetes</taxon>
        <taxon>Pseudonocardiales</taxon>
        <taxon>Pseudonocardiaceae</taxon>
        <taxon>Crossiella</taxon>
    </lineage>
</organism>
<dbReference type="InterPro" id="IPR007213">
    <property type="entry name" value="Ppm1/Ppm2/Tcmp"/>
</dbReference>
<dbReference type="PIRSF" id="PIRSF028177">
    <property type="entry name" value="Polyketide_synth_Omtfrase_TcmP"/>
    <property type="match status" value="1"/>
</dbReference>
<dbReference type="RefSeq" id="WP_185006448.1">
    <property type="nucleotide sequence ID" value="NZ_BAAAUI010000005.1"/>
</dbReference>
<keyword evidence="4" id="KW-1185">Reference proteome</keyword>
<dbReference type="Proteomes" id="UP000533598">
    <property type="component" value="Unassembled WGS sequence"/>
</dbReference>
<evidence type="ECO:0000256" key="2">
    <source>
        <dbReference type="ARBA" id="ARBA00022679"/>
    </source>
</evidence>
<dbReference type="EC" id="2.1.1.-" evidence="3"/>
<dbReference type="InterPro" id="IPR016874">
    <property type="entry name" value="TcmP-like"/>
</dbReference>
<comment type="caution">
    <text evidence="3">The sequence shown here is derived from an EMBL/GenBank/DDBJ whole genome shotgun (WGS) entry which is preliminary data.</text>
</comment>
<accession>A0A7W7CG41</accession>
<keyword evidence="2 3" id="KW-0808">Transferase</keyword>
<dbReference type="GO" id="GO:0008168">
    <property type="term" value="F:methyltransferase activity"/>
    <property type="evidence" value="ECO:0007669"/>
    <property type="project" value="UniProtKB-KW"/>
</dbReference>